<accession>A0A380MSG1</accession>
<evidence type="ECO:0000256" key="2">
    <source>
        <dbReference type="SAM" id="Phobius"/>
    </source>
</evidence>
<evidence type="ECO:0000313" key="3">
    <source>
        <dbReference type="EMBL" id="SUO95228.1"/>
    </source>
</evidence>
<feature type="transmembrane region" description="Helical" evidence="2">
    <location>
        <begin position="65"/>
        <end position="83"/>
    </location>
</feature>
<dbReference type="GeneID" id="95068370"/>
<protein>
    <submittedName>
        <fullName evidence="3">Uncharacterized protein</fullName>
    </submittedName>
</protein>
<feature type="transmembrane region" description="Helical" evidence="2">
    <location>
        <begin position="117"/>
        <end position="139"/>
    </location>
</feature>
<reference evidence="3 4" key="1">
    <citation type="submission" date="2018-06" db="EMBL/GenBank/DDBJ databases">
        <authorList>
            <consortium name="Pathogen Informatics"/>
            <person name="Doyle S."/>
        </authorList>
    </citation>
    <scope>NUCLEOTIDE SEQUENCE [LARGE SCALE GENOMIC DNA]</scope>
    <source>
        <strain evidence="3 4">NCTC7807</strain>
    </source>
</reference>
<dbReference type="RefSeq" id="WP_229830082.1">
    <property type="nucleotide sequence ID" value="NZ_UHID01000001.1"/>
</dbReference>
<feature type="transmembrane region" description="Helical" evidence="2">
    <location>
        <begin position="151"/>
        <end position="172"/>
    </location>
</feature>
<name>A0A380MSG1_STRGR</name>
<feature type="region of interest" description="Disordered" evidence="1">
    <location>
        <begin position="177"/>
        <end position="246"/>
    </location>
</feature>
<dbReference type="EMBL" id="UHID01000001">
    <property type="protein sequence ID" value="SUO95228.1"/>
    <property type="molecule type" value="Genomic_DNA"/>
</dbReference>
<evidence type="ECO:0000256" key="1">
    <source>
        <dbReference type="SAM" id="MobiDB-lite"/>
    </source>
</evidence>
<keyword evidence="2" id="KW-1133">Transmembrane helix</keyword>
<feature type="compositionally biased region" description="Basic residues" evidence="1">
    <location>
        <begin position="234"/>
        <end position="246"/>
    </location>
</feature>
<feature type="transmembrane region" description="Helical" evidence="2">
    <location>
        <begin position="34"/>
        <end position="53"/>
    </location>
</feature>
<feature type="transmembrane region" description="Helical" evidence="2">
    <location>
        <begin position="6"/>
        <end position="27"/>
    </location>
</feature>
<keyword evidence="2" id="KW-0472">Membrane</keyword>
<sequence length="246" mass="25986">MIVTLIVLCEVGFWVLLAAGLGLRYLAKMPRTGAAVLLCEPLLEVVLLVVTVLDLRAGAAPDWKHGLAALYIGYTLAFGHYTVRWLDGHARHRLGGGPPPVKPPRFGAARARHEVRLWLRTVAGAAVAAALLQAGVWYVGDPGRTASLTSWQAVAGRVVLIHGLIALSYVLWPKKPKRGADGGGVQGPAAPADAEDAGRQVVAARPARRPERTLAAPAEGPSSSATTTFLRHAGSSRRPPRTPHGT</sequence>
<evidence type="ECO:0000313" key="4">
    <source>
        <dbReference type="Proteomes" id="UP000254150"/>
    </source>
</evidence>
<dbReference type="AlphaFoldDB" id="A0A380MSG1"/>
<organism evidence="3 4">
    <name type="scientific">Streptomyces griseus</name>
    <dbReference type="NCBI Taxonomy" id="1911"/>
    <lineage>
        <taxon>Bacteria</taxon>
        <taxon>Bacillati</taxon>
        <taxon>Actinomycetota</taxon>
        <taxon>Actinomycetes</taxon>
        <taxon>Kitasatosporales</taxon>
        <taxon>Streptomycetaceae</taxon>
        <taxon>Streptomyces</taxon>
    </lineage>
</organism>
<proteinExistence type="predicted"/>
<gene>
    <name evidence="3" type="ORF">NCTC7807_01270</name>
</gene>
<keyword evidence="2" id="KW-0812">Transmembrane</keyword>
<dbReference type="Proteomes" id="UP000254150">
    <property type="component" value="Unassembled WGS sequence"/>
</dbReference>